<dbReference type="OrthoDB" id="9959359at2"/>
<dbReference type="RefSeq" id="WP_160289201.1">
    <property type="nucleotide sequence ID" value="NZ_AYSO01000015.1"/>
</dbReference>
<dbReference type="Proteomes" id="UP000031366">
    <property type="component" value="Unassembled WGS sequence"/>
</dbReference>
<comment type="caution">
    <text evidence="1">The sequence shown here is derived from an EMBL/GenBank/DDBJ whole genome shotgun (WGS) entry which is preliminary data.</text>
</comment>
<organism evidence="1 2">
    <name type="scientific">Clostridium argentinense CDC 2741</name>
    <dbReference type="NCBI Taxonomy" id="1418104"/>
    <lineage>
        <taxon>Bacteria</taxon>
        <taxon>Bacillati</taxon>
        <taxon>Bacillota</taxon>
        <taxon>Clostridia</taxon>
        <taxon>Eubacteriales</taxon>
        <taxon>Clostridiaceae</taxon>
        <taxon>Clostridium</taxon>
    </lineage>
</organism>
<sequence>MQVKTEIINGRRRLIITKGVSGVDKTKEAVLAVMGSEWEYEDDLEEEKVL</sequence>
<dbReference type="EMBL" id="AYSO01000015">
    <property type="protein sequence ID" value="KIE47127.1"/>
    <property type="molecule type" value="Genomic_DNA"/>
</dbReference>
<reference evidence="1 2" key="1">
    <citation type="journal article" date="2015" name="Infect. Genet. Evol.">
        <title>Genomic sequences of six botulinum neurotoxin-producing strains representing three clostridial species illustrate the mobility and diversity of botulinum neurotoxin genes.</title>
        <authorList>
            <person name="Smith T.J."/>
            <person name="Hill K.K."/>
            <person name="Xie G."/>
            <person name="Foley B.T."/>
            <person name="Williamson C.H."/>
            <person name="Foster J.T."/>
            <person name="Johnson S.L."/>
            <person name="Chertkov O."/>
            <person name="Teshima H."/>
            <person name="Gibbons H.S."/>
            <person name="Johnsky L.A."/>
            <person name="Karavis M.A."/>
            <person name="Smith L.A."/>
        </authorList>
    </citation>
    <scope>NUCLEOTIDE SEQUENCE [LARGE SCALE GENOMIC DNA]</scope>
    <source>
        <strain evidence="1 2">CDC 2741</strain>
    </source>
</reference>
<accession>A0A0C1R164</accession>
<evidence type="ECO:0000313" key="2">
    <source>
        <dbReference type="Proteomes" id="UP000031366"/>
    </source>
</evidence>
<keyword evidence="2" id="KW-1185">Reference proteome</keyword>
<protein>
    <submittedName>
        <fullName evidence="1">Uncharacterized protein</fullName>
    </submittedName>
</protein>
<dbReference type="AlphaFoldDB" id="A0A0C1R164"/>
<proteinExistence type="predicted"/>
<gene>
    <name evidence="1" type="ORF">U732_1090</name>
</gene>
<name>A0A0C1R164_9CLOT</name>
<evidence type="ECO:0000313" key="1">
    <source>
        <dbReference type="EMBL" id="KIE47127.1"/>
    </source>
</evidence>